<dbReference type="OrthoDB" id="9876329at2759"/>
<dbReference type="RefSeq" id="XP_031761709.1">
    <property type="nucleotide sequence ID" value="XM_031905849.1"/>
</dbReference>
<protein>
    <submittedName>
        <fullName evidence="7">Ig heavy chain Mem5-like</fullName>
    </submittedName>
</protein>
<dbReference type="InterPro" id="IPR013783">
    <property type="entry name" value="Ig-like_fold"/>
</dbReference>
<keyword evidence="2" id="KW-0391">Immunity</keyword>
<feature type="domain" description="Ig-like" evidence="5">
    <location>
        <begin position="17"/>
        <end position="113"/>
    </location>
</feature>
<dbReference type="FunFam" id="2.60.40.10:FF:001766">
    <property type="entry name" value="Pre-IgM VH-region (AA-18 to 120)"/>
    <property type="match status" value="3"/>
</dbReference>
<keyword evidence="6" id="KW-1185">Reference proteome</keyword>
<feature type="domain" description="Ig-like" evidence="5">
    <location>
        <begin position="120"/>
        <end position="203"/>
    </location>
</feature>
<dbReference type="AlphaFoldDB" id="A0A8J1JUZ7"/>
<dbReference type="InterPro" id="IPR036179">
    <property type="entry name" value="Ig-like_dom_sf"/>
</dbReference>
<evidence type="ECO:0000256" key="3">
    <source>
        <dbReference type="ARBA" id="ARBA00023130"/>
    </source>
</evidence>
<evidence type="ECO:0000259" key="5">
    <source>
        <dbReference type="PROSITE" id="PS50835"/>
    </source>
</evidence>
<dbReference type="AGR" id="Xenbase:XB-GENE-29087575"/>
<dbReference type="SMART" id="SM00408">
    <property type="entry name" value="IGc2"/>
    <property type="match status" value="3"/>
</dbReference>
<keyword evidence="1" id="KW-0732">Signal</keyword>
<dbReference type="Xenbase" id="XB-GENE-29087575">
    <property type="gene designation" value="LOC101734149"/>
</dbReference>
<dbReference type="InterPro" id="IPR003599">
    <property type="entry name" value="Ig_sub"/>
</dbReference>
<dbReference type="InterPro" id="IPR007110">
    <property type="entry name" value="Ig-like_dom"/>
</dbReference>
<accession>A0A8J1JUZ7</accession>
<dbReference type="InterPro" id="IPR013106">
    <property type="entry name" value="Ig_V-set"/>
</dbReference>
<dbReference type="GO" id="GO:0019814">
    <property type="term" value="C:immunoglobulin complex"/>
    <property type="evidence" value="ECO:0007669"/>
    <property type="project" value="UniProtKB-KW"/>
</dbReference>
<feature type="domain" description="Ig-like" evidence="5">
    <location>
        <begin position="217"/>
        <end position="313"/>
    </location>
</feature>
<dbReference type="Gene3D" id="2.60.40.10">
    <property type="entry name" value="Immunoglobulins"/>
    <property type="match status" value="3"/>
</dbReference>
<dbReference type="GO" id="GO:0005576">
    <property type="term" value="C:extracellular region"/>
    <property type="evidence" value="ECO:0007669"/>
    <property type="project" value="UniProtKB-ARBA"/>
</dbReference>
<sequence length="314" mass="34858">MVGILSQTLQESGPGTVRPSESLRLTCTVSGFELTSYYVHWIRQPPGKVLEWIGAVRPVGSTAISDSLKNRVTITKDNGKKQAYLQMNGMEVKDTAMYYCARERHSILSQTLQESGPGTVRPSESLRLTCTVSGFELTSYGVSWIRQPPGKGLEWIGAAWYDGGAYLADSLKNRVTITKDNGKKQVYLQMNGMEVKDTAMYYCARDTTLQESGPGTVRPSESLRLTCTVSGFELTSYGVSWIRQPPGKGLEWIGAAWPSASPDIAESLKNRVTITKDNGKKQVYLQMNGMEVKDTAMYYCARDTVTEQNEELRQ</sequence>
<dbReference type="SUPFAM" id="SSF48726">
    <property type="entry name" value="Immunoglobulin"/>
    <property type="match status" value="3"/>
</dbReference>
<dbReference type="KEGG" id="xtr:101734149"/>
<proteinExistence type="predicted"/>
<keyword evidence="3" id="KW-1064">Adaptive immunity</keyword>
<dbReference type="PANTHER" id="PTHR23266">
    <property type="entry name" value="IMMUNOGLOBULIN HEAVY CHAIN"/>
    <property type="match status" value="1"/>
</dbReference>
<keyword evidence="4" id="KW-1280">Immunoglobulin</keyword>
<name>A0A8J1JUZ7_XENTR</name>
<evidence type="ECO:0000256" key="2">
    <source>
        <dbReference type="ARBA" id="ARBA00022859"/>
    </source>
</evidence>
<gene>
    <name evidence="7 8" type="primary">LOC101734149</name>
</gene>
<dbReference type="SMART" id="SM00409">
    <property type="entry name" value="IG"/>
    <property type="match status" value="3"/>
</dbReference>
<dbReference type="GO" id="GO:0003823">
    <property type="term" value="F:antigen binding"/>
    <property type="evidence" value="ECO:0000318"/>
    <property type="project" value="GO_Central"/>
</dbReference>
<evidence type="ECO:0000256" key="1">
    <source>
        <dbReference type="ARBA" id="ARBA00022729"/>
    </source>
</evidence>
<evidence type="ECO:0000313" key="7">
    <source>
        <dbReference type="RefSeq" id="XP_031761709.1"/>
    </source>
</evidence>
<dbReference type="Pfam" id="PF07686">
    <property type="entry name" value="V-set"/>
    <property type="match status" value="3"/>
</dbReference>
<evidence type="ECO:0000256" key="4">
    <source>
        <dbReference type="ARBA" id="ARBA00043265"/>
    </source>
</evidence>
<dbReference type="SMART" id="SM00406">
    <property type="entry name" value="IGv"/>
    <property type="match status" value="3"/>
</dbReference>
<dbReference type="InterPro" id="IPR003598">
    <property type="entry name" value="Ig_sub2"/>
</dbReference>
<dbReference type="InterPro" id="IPR050199">
    <property type="entry name" value="IgHV"/>
</dbReference>
<dbReference type="Proteomes" id="UP000008143">
    <property type="component" value="Chromosome 1"/>
</dbReference>
<organism evidence="6 7">
    <name type="scientific">Xenopus tropicalis</name>
    <name type="common">Western clawed frog</name>
    <name type="synonym">Silurana tropicalis</name>
    <dbReference type="NCBI Taxonomy" id="8364"/>
    <lineage>
        <taxon>Eukaryota</taxon>
        <taxon>Metazoa</taxon>
        <taxon>Chordata</taxon>
        <taxon>Craniata</taxon>
        <taxon>Vertebrata</taxon>
        <taxon>Euteleostomi</taxon>
        <taxon>Amphibia</taxon>
        <taxon>Batrachia</taxon>
        <taxon>Anura</taxon>
        <taxon>Pipoidea</taxon>
        <taxon>Pipidae</taxon>
        <taxon>Xenopodinae</taxon>
        <taxon>Xenopus</taxon>
        <taxon>Silurana</taxon>
    </lineage>
</organism>
<dbReference type="GO" id="GO:0016064">
    <property type="term" value="P:immunoglobulin mediated immune response"/>
    <property type="evidence" value="ECO:0000318"/>
    <property type="project" value="GO_Central"/>
</dbReference>
<dbReference type="OMA" id="EWIGAAW"/>
<evidence type="ECO:0000313" key="8">
    <source>
        <dbReference type="Xenbase" id="XB-GENE-29087575"/>
    </source>
</evidence>
<reference evidence="7" key="1">
    <citation type="submission" date="2025-08" db="UniProtKB">
        <authorList>
            <consortium name="RefSeq"/>
        </authorList>
    </citation>
    <scope>IDENTIFICATION</scope>
    <source>
        <strain evidence="7">Nigerian</strain>
        <tissue evidence="7">Liver and blood</tissue>
    </source>
</reference>
<dbReference type="GeneID" id="101734149"/>
<dbReference type="PROSITE" id="PS50835">
    <property type="entry name" value="IG_LIKE"/>
    <property type="match status" value="3"/>
</dbReference>
<evidence type="ECO:0000313" key="6">
    <source>
        <dbReference type="Proteomes" id="UP000008143"/>
    </source>
</evidence>